<accession>A0A9W9JLG7</accession>
<reference evidence="3" key="2">
    <citation type="journal article" date="2023" name="IMA Fungus">
        <title>Comparative genomic study of the Penicillium genus elucidates a diverse pangenome and 15 lateral gene transfer events.</title>
        <authorList>
            <person name="Petersen C."/>
            <person name="Sorensen T."/>
            <person name="Nielsen M.R."/>
            <person name="Sondergaard T.E."/>
            <person name="Sorensen J.L."/>
            <person name="Fitzpatrick D.A."/>
            <person name="Frisvad J.C."/>
            <person name="Nielsen K.L."/>
        </authorList>
    </citation>
    <scope>NUCLEOTIDE SEQUENCE</scope>
    <source>
        <strain evidence="3">IBT 15544</strain>
    </source>
</reference>
<protein>
    <recommendedName>
        <fullName evidence="2">NACHT domain-containing protein</fullName>
    </recommendedName>
</protein>
<evidence type="ECO:0000259" key="2">
    <source>
        <dbReference type="PROSITE" id="PS50837"/>
    </source>
</evidence>
<comment type="caution">
    <text evidence="3">The sequence shown here is derived from an EMBL/GenBank/DDBJ whole genome shotgun (WGS) entry which is preliminary data.</text>
</comment>
<dbReference type="AlphaFoldDB" id="A0A9W9JLG7"/>
<dbReference type="PROSITE" id="PS50837">
    <property type="entry name" value="NACHT"/>
    <property type="match status" value="1"/>
</dbReference>
<feature type="domain" description="NACHT" evidence="2">
    <location>
        <begin position="12"/>
        <end position="155"/>
    </location>
</feature>
<sequence>MSPKKKRKLGSKVFWIYGNPGSGKTVLASFIVEELQNTTQDDQTHMFYFFFRQTHPTENHRAAAYRSLLCQIIDVFRHDEKILDIFSFAYENSSSGHTTATTNEMIELLQLCMSNLEGLKLLLDGIDECSDSEYLLEDLLQLNYFSDCKFLLLSRRNVPQLSRMVADDRQKEMERSLVSTDIARYLECQLERLVEDEMLPENADVSSLMKNLVHGADGMFLWANLMISYLRSPVLTPSRRCQTIKDIIMPEGLEAMYERIVGLIQSHKKVERDLASQVFMWLIYAKQRLNARQLRSVVMEHEGDMIVQERQASDFIPIITYACGGLVESRNAGADEYVDFIHLSAREYFHQVGGYSSSSTLLHCLIPPKEIANLYLTRKCFCELMQNPGLEVGLSSSFTGYAVGFAMVHLSETRGYLSTPFFSTNLEWQRNAQAMTQACRDFLQSPAAVSTWIERIYRYSKFMSDNIHSPLGLDSITTWIEWADLTLINFPFTEKLKSLVSCLKAFIADMQSLILHWDTKLKLDPTLIWDEVSAFLQSPFLQPSRGTTVSSLNFKQPDNNIPAASRSLCTISSTSSDCTQTGVLGIWPSIAFEERWGKLESGDPLSSMLHLCSGWTAIYEIWTKSKRKHRIQIVLEEAEISLLLRQSFREEFTDEWKTSFPLAISPSLASFIILRTVFTVDATSCRSTKIDMNVLESGRQYWDADLEPFKPQNETVLTLPPSLRQLHHDWYSYRFTFSPSEEYILFSHFVYHSEKQYLVIFRTLVSGKMQVVSALDIRMPFRHEHMFLSIFHPIDDLLITYDYDTLGAWEFRKGTFLNVSERPTSLTMSPSREFEPCNHNSQKWWI</sequence>
<dbReference type="Gene3D" id="3.40.50.300">
    <property type="entry name" value="P-loop containing nucleotide triphosphate hydrolases"/>
    <property type="match status" value="1"/>
</dbReference>
<dbReference type="InterPro" id="IPR027417">
    <property type="entry name" value="P-loop_NTPase"/>
</dbReference>
<evidence type="ECO:0000313" key="3">
    <source>
        <dbReference type="EMBL" id="KAJ5198246.1"/>
    </source>
</evidence>
<dbReference type="OrthoDB" id="4142738at2759"/>
<reference evidence="3" key="1">
    <citation type="submission" date="2022-12" db="EMBL/GenBank/DDBJ databases">
        <authorList>
            <person name="Petersen C."/>
        </authorList>
    </citation>
    <scope>NUCLEOTIDE SEQUENCE</scope>
    <source>
        <strain evidence="3">IBT 15544</strain>
    </source>
</reference>
<keyword evidence="4" id="KW-1185">Reference proteome</keyword>
<evidence type="ECO:0000256" key="1">
    <source>
        <dbReference type="ARBA" id="ARBA00022737"/>
    </source>
</evidence>
<dbReference type="Pfam" id="PF24883">
    <property type="entry name" value="NPHP3_N"/>
    <property type="match status" value="1"/>
</dbReference>
<dbReference type="SUPFAM" id="SSF52540">
    <property type="entry name" value="P-loop containing nucleoside triphosphate hydrolases"/>
    <property type="match status" value="1"/>
</dbReference>
<keyword evidence="1" id="KW-0677">Repeat</keyword>
<gene>
    <name evidence="3" type="ORF">N7498_007363</name>
</gene>
<name>A0A9W9JLG7_9EURO</name>
<dbReference type="InterPro" id="IPR056884">
    <property type="entry name" value="NPHP3-like_N"/>
</dbReference>
<evidence type="ECO:0000313" key="4">
    <source>
        <dbReference type="Proteomes" id="UP001150904"/>
    </source>
</evidence>
<dbReference type="InterPro" id="IPR007111">
    <property type="entry name" value="NACHT_NTPase"/>
</dbReference>
<dbReference type="PANTHER" id="PTHR10039:SF15">
    <property type="entry name" value="NACHT DOMAIN-CONTAINING PROTEIN"/>
    <property type="match status" value="1"/>
</dbReference>
<proteinExistence type="predicted"/>
<dbReference type="RefSeq" id="XP_058306674.1">
    <property type="nucleotide sequence ID" value="XM_058454425.1"/>
</dbReference>
<dbReference type="EMBL" id="JAPQKR010000014">
    <property type="protein sequence ID" value="KAJ5198246.1"/>
    <property type="molecule type" value="Genomic_DNA"/>
</dbReference>
<dbReference type="Proteomes" id="UP001150904">
    <property type="component" value="Unassembled WGS sequence"/>
</dbReference>
<organism evidence="3 4">
    <name type="scientific">Penicillium cinerascens</name>
    <dbReference type="NCBI Taxonomy" id="70096"/>
    <lineage>
        <taxon>Eukaryota</taxon>
        <taxon>Fungi</taxon>
        <taxon>Dikarya</taxon>
        <taxon>Ascomycota</taxon>
        <taxon>Pezizomycotina</taxon>
        <taxon>Eurotiomycetes</taxon>
        <taxon>Eurotiomycetidae</taxon>
        <taxon>Eurotiales</taxon>
        <taxon>Aspergillaceae</taxon>
        <taxon>Penicillium</taxon>
    </lineage>
</organism>
<dbReference type="PANTHER" id="PTHR10039">
    <property type="entry name" value="AMELOGENIN"/>
    <property type="match status" value="1"/>
</dbReference>
<dbReference type="GeneID" id="83181726"/>